<dbReference type="Pfam" id="PF18829">
    <property type="entry name" value="Importin_rep_6"/>
    <property type="match status" value="1"/>
</dbReference>
<dbReference type="AlphaFoldDB" id="A0A834ZJS6"/>
<evidence type="ECO:0000256" key="6">
    <source>
        <dbReference type="ARBA" id="ARBA00022927"/>
    </source>
</evidence>
<dbReference type="PANTHER" id="PTHR10527">
    <property type="entry name" value="IMPORTIN BETA"/>
    <property type="match status" value="1"/>
</dbReference>
<feature type="repeat" description="HEAT" evidence="9">
    <location>
        <begin position="419"/>
        <end position="457"/>
    </location>
</feature>
<dbReference type="Pfam" id="PF02985">
    <property type="entry name" value="HEAT"/>
    <property type="match status" value="1"/>
</dbReference>
<keyword evidence="7" id="KW-0007">Acetylation</keyword>
<comment type="caution">
    <text evidence="12">The sequence shown here is derived from an EMBL/GenBank/DDBJ whole genome shotgun (WGS) entry which is preliminary data.</text>
</comment>
<dbReference type="OrthoDB" id="543373at2759"/>
<keyword evidence="13" id="KW-1185">Reference proteome</keyword>
<gene>
    <name evidence="12" type="ORF">HHK36_012082</name>
</gene>
<dbReference type="InterPro" id="IPR058584">
    <property type="entry name" value="IMB1_TNPO1-like_TPR"/>
</dbReference>
<evidence type="ECO:0000313" key="13">
    <source>
        <dbReference type="Proteomes" id="UP000655225"/>
    </source>
</evidence>
<accession>A0A834ZJS6</accession>
<dbReference type="GO" id="GO:0005737">
    <property type="term" value="C:cytoplasm"/>
    <property type="evidence" value="ECO:0007669"/>
    <property type="project" value="UniProtKB-SubCell"/>
</dbReference>
<dbReference type="GO" id="GO:0005634">
    <property type="term" value="C:nucleus"/>
    <property type="evidence" value="ECO:0007669"/>
    <property type="project" value="UniProtKB-SubCell"/>
</dbReference>
<dbReference type="GO" id="GO:0006606">
    <property type="term" value="P:protein import into nucleus"/>
    <property type="evidence" value="ECO:0007669"/>
    <property type="project" value="InterPro"/>
</dbReference>
<dbReference type="PROSITE" id="PS50077">
    <property type="entry name" value="HEAT_REPEAT"/>
    <property type="match status" value="1"/>
</dbReference>
<evidence type="ECO:0000256" key="8">
    <source>
        <dbReference type="ARBA" id="ARBA00023242"/>
    </source>
</evidence>
<dbReference type="InterPro" id="IPR021133">
    <property type="entry name" value="HEAT_type_2"/>
</dbReference>
<proteinExistence type="predicted"/>
<dbReference type="SUPFAM" id="SSF48371">
    <property type="entry name" value="ARM repeat"/>
    <property type="match status" value="1"/>
</dbReference>
<evidence type="ECO:0000259" key="10">
    <source>
        <dbReference type="Pfam" id="PF25574"/>
    </source>
</evidence>
<keyword evidence="8" id="KW-0539">Nucleus</keyword>
<evidence type="ECO:0000256" key="1">
    <source>
        <dbReference type="ARBA" id="ARBA00004123"/>
    </source>
</evidence>
<dbReference type="Pfam" id="PF18808">
    <property type="entry name" value="Importin_rep_4"/>
    <property type="match status" value="1"/>
</dbReference>
<reference evidence="12 13" key="1">
    <citation type="submission" date="2020-04" db="EMBL/GenBank/DDBJ databases">
        <title>Plant Genome Project.</title>
        <authorList>
            <person name="Zhang R.-G."/>
        </authorList>
    </citation>
    <scope>NUCLEOTIDE SEQUENCE [LARGE SCALE GENOMIC DNA]</scope>
    <source>
        <strain evidence="12">YNK0</strain>
        <tissue evidence="12">Leaf</tissue>
    </source>
</reference>
<dbReference type="Proteomes" id="UP000655225">
    <property type="component" value="Unassembled WGS sequence"/>
</dbReference>
<keyword evidence="4" id="KW-0963">Cytoplasm</keyword>
<keyword evidence="6" id="KW-0653">Protein transport</keyword>
<dbReference type="OMA" id="NDSCYQD"/>
<name>A0A834ZJS6_TETSI</name>
<organism evidence="12 13">
    <name type="scientific">Tetracentron sinense</name>
    <name type="common">Spur-leaf</name>
    <dbReference type="NCBI Taxonomy" id="13715"/>
    <lineage>
        <taxon>Eukaryota</taxon>
        <taxon>Viridiplantae</taxon>
        <taxon>Streptophyta</taxon>
        <taxon>Embryophyta</taxon>
        <taxon>Tracheophyta</taxon>
        <taxon>Spermatophyta</taxon>
        <taxon>Magnoliopsida</taxon>
        <taxon>Trochodendrales</taxon>
        <taxon>Trochodendraceae</taxon>
        <taxon>Tetracentron</taxon>
    </lineage>
</organism>
<evidence type="ECO:0000256" key="9">
    <source>
        <dbReference type="PROSITE-ProRule" id="PRU00103"/>
    </source>
</evidence>
<evidence type="ECO:0000259" key="11">
    <source>
        <dbReference type="Pfam" id="PF25780"/>
    </source>
</evidence>
<evidence type="ECO:0000256" key="3">
    <source>
        <dbReference type="ARBA" id="ARBA00022448"/>
    </source>
</evidence>
<dbReference type="Pfam" id="PF25780">
    <property type="entry name" value="TPR_IPO5"/>
    <property type="match status" value="1"/>
</dbReference>
<feature type="domain" description="Importin subunit beta-1/Transportin-1-like TPR repeats" evidence="10">
    <location>
        <begin position="602"/>
        <end position="750"/>
    </location>
</feature>
<keyword evidence="5" id="KW-0677">Repeat</keyword>
<dbReference type="InterPro" id="IPR000357">
    <property type="entry name" value="HEAT"/>
</dbReference>
<dbReference type="InterPro" id="IPR040122">
    <property type="entry name" value="Importin_beta"/>
</dbReference>
<dbReference type="InterPro" id="IPR041653">
    <property type="entry name" value="Importin_rep_4"/>
</dbReference>
<feature type="domain" description="IPO4/5-like TPR repeats" evidence="11">
    <location>
        <begin position="119"/>
        <end position="274"/>
    </location>
</feature>
<dbReference type="Pfam" id="PF25574">
    <property type="entry name" value="TPR_IMB1"/>
    <property type="match status" value="1"/>
</dbReference>
<dbReference type="Pfam" id="PF13513">
    <property type="entry name" value="HEAT_EZ"/>
    <property type="match status" value="1"/>
</dbReference>
<dbReference type="InterPro" id="IPR011989">
    <property type="entry name" value="ARM-like"/>
</dbReference>
<dbReference type="InterPro" id="IPR057672">
    <property type="entry name" value="TPR_IPO4/5"/>
</dbReference>
<sequence length="1218" mass="135582">MDSESVQFQQAQLCAILGPDPIPFETLVSHLMATGNEQRSQAETLFNLCKQNHPDELSLKLAHLLQFSTHVELRAMSAILLRKQLTCDDSYIWPRLSPVTQSTLKSILLDCVQREDAKTIWKKLCDTVSELASGILPDNGWPELLPFIFQCVSSDSPRLQESALLMLAQLSQYIGDILIPHISTIHSVLLQCLASSCNLDVRIAALGAAINYIQCLSSPSDCDRFQDLSPAMMQTLTEALNRGQEKNAQEALELLIELAGTEPRFLRRQLMDVVGSMLQIAEADSLEEGTRHLAIEFVITLAEAREQAPGMIRKLPQFISRLFVILMKMLLDIEDDPAWHNANTEDEDAGETSNYNVGQECLDRLSISLGGNTIVPVASELFPVYLSAPEWQKHHAALITLSQIAEGCSKVMIKNLEQVVTMVLNSFQDPHPRVRWAAINAIGQLSTDLGPELQVQYHQRVLPTLAAAMDDFQNPRVQQGEYMRHDPEEEKMNGVPHICSMGHDPEEEKMNAVMMCMHDVERGSHLFIQCIAARTNWFFLGIAGLMRLLPNDMLGREELQDLVAVISSGTFGGLVKYLIPLAHAASAVLNFSENCSPDILTAYLDGIVSKLLVLLQNGKQMVQEGALTALASVADSSQEHFQKYYDTVMPYLKAILVNATDKSNRMLRAKSMECISLVGMAVGKEKFRNDAKQVMEVLMSLQGSQMETDDPTRSYMLQAWARLCKCLGQDFLPYMSVVMPPLLQSAQLKPDVTIMSADSDDDIDVSDDESIETITLGDKRIGIKTSVLEEKATACNMLCCYADELKEGFYPWIDQVAPTLVPLLKFYFHDEVRRAAVSAMPDLLRSAKLAVEKGQAQGRNESYIKQLSDYIIPALVEALHKEPETEICASMLDALTECVQISGQLLDESQVRSIVDEIKQVIIASSTRKRERAERAKAEDFDAEEGEILKEENEQEEEVFDQVGECLGTLIKIFKASFLPFFDELSSLITPMWGKDKTAEERRIAICIFDDVAEQCREAAVKYYDTFLPFLLEACNDEIPDVRQAAAYGIGVCSEFGGSVFKPLVGEALSRLNFVIRHPNALHSDNVMAYDNAVSALGKICQFHRDRIDAAQVVLAWLSCLPIKGDLIEAKVVHDQLCSMVERSDEDLFGPSNQYLPKIVAVFTEVLCAGKDLATEQTAGRMINLLRQLQQTLPPSTLALAWSSLQPQQQLALQSILS</sequence>
<evidence type="ECO:0000256" key="7">
    <source>
        <dbReference type="ARBA" id="ARBA00022990"/>
    </source>
</evidence>
<dbReference type="EMBL" id="JABCRI010000007">
    <property type="protein sequence ID" value="KAF8403972.1"/>
    <property type="molecule type" value="Genomic_DNA"/>
</dbReference>
<evidence type="ECO:0000313" key="12">
    <source>
        <dbReference type="EMBL" id="KAF8403972.1"/>
    </source>
</evidence>
<dbReference type="Gene3D" id="1.25.10.10">
    <property type="entry name" value="Leucine-rich Repeat Variant"/>
    <property type="match status" value="2"/>
</dbReference>
<evidence type="ECO:0000256" key="2">
    <source>
        <dbReference type="ARBA" id="ARBA00004496"/>
    </source>
</evidence>
<dbReference type="InterPro" id="IPR041389">
    <property type="entry name" value="Importin_rep_6"/>
</dbReference>
<comment type="subcellular location">
    <subcellularLocation>
        <location evidence="2">Cytoplasm</location>
    </subcellularLocation>
    <subcellularLocation>
        <location evidence="1">Nucleus</location>
    </subcellularLocation>
</comment>
<evidence type="ECO:0000256" key="4">
    <source>
        <dbReference type="ARBA" id="ARBA00022490"/>
    </source>
</evidence>
<evidence type="ECO:0000256" key="5">
    <source>
        <dbReference type="ARBA" id="ARBA00022737"/>
    </source>
</evidence>
<protein>
    <recommendedName>
        <fullName evidence="14">TOG domain-containing protein</fullName>
    </recommendedName>
</protein>
<dbReference type="InterPro" id="IPR016024">
    <property type="entry name" value="ARM-type_fold"/>
</dbReference>
<evidence type="ECO:0008006" key="14">
    <source>
        <dbReference type="Google" id="ProtNLM"/>
    </source>
</evidence>
<keyword evidence="3" id="KW-0813">Transport</keyword>